<reference evidence="2 3" key="1">
    <citation type="submission" date="2009-09" db="EMBL/GenBank/DDBJ databases">
        <authorList>
            <person name="Weinstock G."/>
            <person name="Sodergren E."/>
            <person name="Clifton S."/>
            <person name="Fulton L."/>
            <person name="Fulton B."/>
            <person name="Courtney L."/>
            <person name="Fronick C."/>
            <person name="Harrison M."/>
            <person name="Strong C."/>
            <person name="Farmer C."/>
            <person name="Delahaunty K."/>
            <person name="Markovic C."/>
            <person name="Hall O."/>
            <person name="Minx P."/>
            <person name="Tomlinson C."/>
            <person name="Mitreva M."/>
            <person name="Nelson J."/>
            <person name="Hou S."/>
            <person name="Wollam A."/>
            <person name="Pepin K.H."/>
            <person name="Johnson M."/>
            <person name="Bhonagiri V."/>
            <person name="Nash W.E."/>
            <person name="Warren W."/>
            <person name="Chinwalla A."/>
            <person name="Mardis E.R."/>
            <person name="Wilson R.K."/>
        </authorList>
    </citation>
    <scope>NUCLEOTIDE SEQUENCE [LARGE SCALE GENOMIC DNA]</scope>
    <source>
        <strain evidence="3">ATCC 35185 / DSM 20758 / VPI D19B-28</strain>
    </source>
</reference>
<dbReference type="Proteomes" id="UP000003505">
    <property type="component" value="Unassembled WGS sequence"/>
</dbReference>
<dbReference type="eggNOG" id="COG2801">
    <property type="taxonomic scope" value="Bacteria"/>
</dbReference>
<comment type="caution">
    <text evidence="2">The sequence shown here is derived from an EMBL/GenBank/DDBJ whole genome shotgun (WGS) entry which is preliminary data.</text>
</comment>
<dbReference type="InterPro" id="IPR012337">
    <property type="entry name" value="RNaseH-like_sf"/>
</dbReference>
<organism evidence="2 3">
    <name type="scientific">Selenomonas sputigena (strain ATCC 35185 / DSM 20758 / CCUG 44933 / VPI D19B-28)</name>
    <dbReference type="NCBI Taxonomy" id="546271"/>
    <lineage>
        <taxon>Bacteria</taxon>
        <taxon>Bacillati</taxon>
        <taxon>Bacillota</taxon>
        <taxon>Negativicutes</taxon>
        <taxon>Selenomonadales</taxon>
        <taxon>Selenomonadaceae</taxon>
        <taxon>Selenomonas</taxon>
    </lineage>
</organism>
<dbReference type="EMBL" id="ACKP02000024">
    <property type="protein sequence ID" value="EEX77223.1"/>
    <property type="molecule type" value="Genomic_DNA"/>
</dbReference>
<evidence type="ECO:0000313" key="3">
    <source>
        <dbReference type="Proteomes" id="UP000003505"/>
    </source>
</evidence>
<dbReference type="InterPro" id="IPR036397">
    <property type="entry name" value="RNaseH_sf"/>
</dbReference>
<accession>C9LVA1</accession>
<dbReference type="InterPro" id="IPR050900">
    <property type="entry name" value="Transposase_IS3/IS150/IS904"/>
</dbReference>
<dbReference type="GO" id="GO:0015074">
    <property type="term" value="P:DNA integration"/>
    <property type="evidence" value="ECO:0007669"/>
    <property type="project" value="InterPro"/>
</dbReference>
<dbReference type="Pfam" id="PF13683">
    <property type="entry name" value="rve_3"/>
    <property type="match status" value="1"/>
</dbReference>
<sequence>MDLWNDELIAHSFSSKRGDRMTYLNGLQDVIEFKKQYPKQELVLHSDRGSVYASKSYNELLPMYNITRSMSRASTPTDNAAMEAINGWVKAELFTDLHITSADDVPGQVTEYIRFFNEERPAYALGYLTPNQYR</sequence>
<dbReference type="PANTHER" id="PTHR46889:SF4">
    <property type="entry name" value="TRANSPOSASE INSO FOR INSERTION SEQUENCE ELEMENT IS911B-RELATED"/>
    <property type="match status" value="1"/>
</dbReference>
<protein>
    <recommendedName>
        <fullName evidence="1">Integrase catalytic domain-containing protein</fullName>
    </recommendedName>
</protein>
<dbReference type="AlphaFoldDB" id="C9LVA1"/>
<dbReference type="GO" id="GO:0003676">
    <property type="term" value="F:nucleic acid binding"/>
    <property type="evidence" value="ECO:0007669"/>
    <property type="project" value="InterPro"/>
</dbReference>
<proteinExistence type="predicted"/>
<dbReference type="PROSITE" id="PS50994">
    <property type="entry name" value="INTEGRASE"/>
    <property type="match status" value="1"/>
</dbReference>
<dbReference type="PANTHER" id="PTHR46889">
    <property type="entry name" value="TRANSPOSASE INSF FOR INSERTION SEQUENCE IS3B-RELATED"/>
    <property type="match status" value="1"/>
</dbReference>
<gene>
    <name evidence="2" type="ORF">SELSPUOL_01393</name>
</gene>
<dbReference type="SUPFAM" id="SSF53098">
    <property type="entry name" value="Ribonuclease H-like"/>
    <property type="match status" value="1"/>
</dbReference>
<evidence type="ECO:0000259" key="1">
    <source>
        <dbReference type="PROSITE" id="PS50994"/>
    </source>
</evidence>
<dbReference type="InterPro" id="IPR001584">
    <property type="entry name" value="Integrase_cat-core"/>
</dbReference>
<dbReference type="RefSeq" id="WP_006192692.1">
    <property type="nucleotide sequence ID" value="NC_015437.1"/>
</dbReference>
<evidence type="ECO:0000313" key="2">
    <source>
        <dbReference type="EMBL" id="EEX77223.1"/>
    </source>
</evidence>
<name>C9LVA1_SELS3</name>
<dbReference type="Gene3D" id="3.30.420.10">
    <property type="entry name" value="Ribonuclease H-like superfamily/Ribonuclease H"/>
    <property type="match status" value="1"/>
</dbReference>
<feature type="domain" description="Integrase catalytic" evidence="1">
    <location>
        <begin position="1"/>
        <end position="134"/>
    </location>
</feature>